<dbReference type="Proteomes" id="UP001212821">
    <property type="component" value="Chromosome"/>
</dbReference>
<sequence>MPIRPENRGRYPADWPQISLDIRTNRAAGRCECLGECGRGTHDGRCPNLNGGLAYGTGSKVVLTVAHLDHQPEHSDPANLRALCQACHLHYDRDHHRQTAAATRRAAIEAAGQLTITEETTR</sequence>
<proteinExistence type="predicted"/>
<organism evidence="1 2">
    <name type="scientific">Kitasatospora cathayae</name>
    <dbReference type="NCBI Taxonomy" id="3004092"/>
    <lineage>
        <taxon>Bacteria</taxon>
        <taxon>Bacillati</taxon>
        <taxon>Actinomycetota</taxon>
        <taxon>Actinomycetes</taxon>
        <taxon>Kitasatosporales</taxon>
        <taxon>Streptomycetaceae</taxon>
        <taxon>Kitasatospora</taxon>
    </lineage>
</organism>
<name>A0ABY7QA06_9ACTN</name>
<gene>
    <name evidence="1" type="ORF">O1G21_29070</name>
</gene>
<reference evidence="2" key="1">
    <citation type="submission" date="2022-12" db="EMBL/GenBank/DDBJ databases">
        <authorList>
            <person name="Mo P."/>
        </authorList>
    </citation>
    <scope>NUCLEOTIDE SEQUENCE [LARGE SCALE GENOMIC DNA]</scope>
    <source>
        <strain evidence="2">HUAS 3-15</strain>
    </source>
</reference>
<protein>
    <recommendedName>
        <fullName evidence="3">HNH endonuclease</fullName>
    </recommendedName>
</protein>
<evidence type="ECO:0000313" key="1">
    <source>
        <dbReference type="EMBL" id="WBP89491.1"/>
    </source>
</evidence>
<dbReference type="RefSeq" id="WP_270147826.1">
    <property type="nucleotide sequence ID" value="NZ_CP115450.1"/>
</dbReference>
<accession>A0ABY7QA06</accession>
<evidence type="ECO:0008006" key="3">
    <source>
        <dbReference type="Google" id="ProtNLM"/>
    </source>
</evidence>
<dbReference type="EMBL" id="CP115450">
    <property type="protein sequence ID" value="WBP89491.1"/>
    <property type="molecule type" value="Genomic_DNA"/>
</dbReference>
<keyword evidence="2" id="KW-1185">Reference proteome</keyword>
<evidence type="ECO:0000313" key="2">
    <source>
        <dbReference type="Proteomes" id="UP001212821"/>
    </source>
</evidence>